<sequence length="54" mass="5701">MSGRNFPVDMVVPFGYNMSCTATPAPDRSPNMMRSTIIALAAAVLAACSRPVRG</sequence>
<evidence type="ECO:0000313" key="1">
    <source>
        <dbReference type="EMBL" id="KKM15767.1"/>
    </source>
</evidence>
<name>A0A0F9HKS4_9ZZZZ</name>
<dbReference type="EMBL" id="LAZR01014827">
    <property type="protein sequence ID" value="KKM15767.1"/>
    <property type="molecule type" value="Genomic_DNA"/>
</dbReference>
<proteinExistence type="predicted"/>
<gene>
    <name evidence="1" type="ORF">LCGC14_1692720</name>
</gene>
<protein>
    <submittedName>
        <fullName evidence="1">Uncharacterized protein</fullName>
    </submittedName>
</protein>
<reference evidence="1" key="1">
    <citation type="journal article" date="2015" name="Nature">
        <title>Complex archaea that bridge the gap between prokaryotes and eukaryotes.</title>
        <authorList>
            <person name="Spang A."/>
            <person name="Saw J.H."/>
            <person name="Jorgensen S.L."/>
            <person name="Zaremba-Niedzwiedzka K."/>
            <person name="Martijn J."/>
            <person name="Lind A.E."/>
            <person name="van Eijk R."/>
            <person name="Schleper C."/>
            <person name="Guy L."/>
            <person name="Ettema T.J."/>
        </authorList>
    </citation>
    <scope>NUCLEOTIDE SEQUENCE</scope>
</reference>
<organism evidence="1">
    <name type="scientific">marine sediment metagenome</name>
    <dbReference type="NCBI Taxonomy" id="412755"/>
    <lineage>
        <taxon>unclassified sequences</taxon>
        <taxon>metagenomes</taxon>
        <taxon>ecological metagenomes</taxon>
    </lineage>
</organism>
<dbReference type="AlphaFoldDB" id="A0A0F9HKS4"/>
<accession>A0A0F9HKS4</accession>
<comment type="caution">
    <text evidence="1">The sequence shown here is derived from an EMBL/GenBank/DDBJ whole genome shotgun (WGS) entry which is preliminary data.</text>
</comment>